<feature type="compositionally biased region" description="Low complexity" evidence="1">
    <location>
        <begin position="1"/>
        <end position="23"/>
    </location>
</feature>
<evidence type="ECO:0000256" key="1">
    <source>
        <dbReference type="SAM" id="MobiDB-lite"/>
    </source>
</evidence>
<dbReference type="Proteomes" id="UP000664521">
    <property type="component" value="Unassembled WGS sequence"/>
</dbReference>
<dbReference type="EMBL" id="CAJPDS010000107">
    <property type="protein sequence ID" value="CAF9937958.1"/>
    <property type="molecule type" value="Genomic_DNA"/>
</dbReference>
<feature type="compositionally biased region" description="Gly residues" evidence="1">
    <location>
        <begin position="141"/>
        <end position="150"/>
    </location>
</feature>
<proteinExistence type="predicted"/>
<dbReference type="AlphaFoldDB" id="A0A8H3IY69"/>
<gene>
    <name evidence="2" type="ORF">HETSPECPRED_000721</name>
</gene>
<feature type="region of interest" description="Disordered" evidence="1">
    <location>
        <begin position="1"/>
        <end position="61"/>
    </location>
</feature>
<sequence>MAPWPFSSSSQSNPPPSTTTDLPPTSPTTDPPTSTSATTTTTSPTATPLPPPPPPTPTASSLRPLRPLFLSLLIACPLVAMLPPRKLDLYTLSLAGVWSLSAGEVARGMPSGWTRSLPLAATFQRASSDPPSRISENEGSGFDGSRGEVGMGDEGEGEEEEGEEVEGGVKAMARKLWMGNQTEGWKEKRLREEREALAQGKGYSDLIGEAVEEAFQQGTGRKGDPPE</sequence>
<feature type="compositionally biased region" description="Low complexity" evidence="1">
    <location>
        <begin position="31"/>
        <end position="46"/>
    </location>
</feature>
<feature type="region of interest" description="Disordered" evidence="1">
    <location>
        <begin position="125"/>
        <end position="168"/>
    </location>
</feature>
<organism evidence="2 3">
    <name type="scientific">Heterodermia speciosa</name>
    <dbReference type="NCBI Taxonomy" id="116794"/>
    <lineage>
        <taxon>Eukaryota</taxon>
        <taxon>Fungi</taxon>
        <taxon>Dikarya</taxon>
        <taxon>Ascomycota</taxon>
        <taxon>Pezizomycotina</taxon>
        <taxon>Lecanoromycetes</taxon>
        <taxon>OSLEUM clade</taxon>
        <taxon>Lecanoromycetidae</taxon>
        <taxon>Caliciales</taxon>
        <taxon>Physciaceae</taxon>
        <taxon>Heterodermia</taxon>
    </lineage>
</organism>
<feature type="compositionally biased region" description="Pro residues" evidence="1">
    <location>
        <begin position="47"/>
        <end position="57"/>
    </location>
</feature>
<reference evidence="2" key="1">
    <citation type="submission" date="2021-03" db="EMBL/GenBank/DDBJ databases">
        <authorList>
            <person name="Tagirdzhanova G."/>
        </authorList>
    </citation>
    <scope>NUCLEOTIDE SEQUENCE</scope>
</reference>
<evidence type="ECO:0000313" key="3">
    <source>
        <dbReference type="Proteomes" id="UP000664521"/>
    </source>
</evidence>
<name>A0A8H3IY69_9LECA</name>
<protein>
    <submittedName>
        <fullName evidence="2">Uncharacterized protein</fullName>
    </submittedName>
</protein>
<evidence type="ECO:0000313" key="2">
    <source>
        <dbReference type="EMBL" id="CAF9937958.1"/>
    </source>
</evidence>
<comment type="caution">
    <text evidence="2">The sequence shown here is derived from an EMBL/GenBank/DDBJ whole genome shotgun (WGS) entry which is preliminary data.</text>
</comment>
<keyword evidence="3" id="KW-1185">Reference proteome</keyword>
<accession>A0A8H3IY69</accession>
<dbReference type="OrthoDB" id="5411041at2759"/>
<feature type="compositionally biased region" description="Acidic residues" evidence="1">
    <location>
        <begin position="151"/>
        <end position="166"/>
    </location>
</feature>